<organism evidence="1 2">
    <name type="scientific">Aphanizomenon flos-aquae WA102</name>
    <dbReference type="NCBI Taxonomy" id="1710896"/>
    <lineage>
        <taxon>Bacteria</taxon>
        <taxon>Bacillati</taxon>
        <taxon>Cyanobacteriota</taxon>
        <taxon>Cyanophyceae</taxon>
        <taxon>Nostocales</taxon>
        <taxon>Aphanizomenonaceae</taxon>
        <taxon>Aphanizomenon</taxon>
    </lineage>
</organism>
<dbReference type="Proteomes" id="UP000092093">
    <property type="component" value="Unassembled WGS sequence"/>
</dbReference>
<sequence>MPMVIHGGGDQGVVSLEEVAEREGLVGLRGVELRFGAEVALSEKLHGLELAVFVFGMDAEGRGLAGGDGVRVAVDGEGDAGRGLVATVLVIPADIIHDEPVW</sequence>
<protein>
    <submittedName>
        <fullName evidence="1">Uncharacterized protein</fullName>
    </submittedName>
</protein>
<dbReference type="AlphaFoldDB" id="A0A1B7WN56"/>
<proteinExistence type="predicted"/>
<evidence type="ECO:0000313" key="2">
    <source>
        <dbReference type="Proteomes" id="UP000092093"/>
    </source>
</evidence>
<reference evidence="1 2" key="1">
    <citation type="submission" date="2015-09" db="EMBL/GenBank/DDBJ databases">
        <title>Aphanizomenon flos-aquae WA102.</title>
        <authorList>
            <person name="Driscoll C."/>
        </authorList>
    </citation>
    <scope>NUCLEOTIDE SEQUENCE [LARGE SCALE GENOMIC DNA]</scope>
    <source>
        <strain evidence="1">WA102</strain>
    </source>
</reference>
<evidence type="ECO:0000313" key="1">
    <source>
        <dbReference type="EMBL" id="OBQ38509.1"/>
    </source>
</evidence>
<comment type="caution">
    <text evidence="1">The sequence shown here is derived from an EMBL/GenBank/DDBJ whole genome shotgun (WGS) entry which is preliminary data.</text>
</comment>
<gene>
    <name evidence="1" type="ORF">AN484_24190</name>
</gene>
<accession>A0A1B7WN56</accession>
<dbReference type="EMBL" id="LJOW01000225">
    <property type="protein sequence ID" value="OBQ38509.1"/>
    <property type="molecule type" value="Genomic_DNA"/>
</dbReference>
<name>A0A1B7WN56_APHFL</name>